<dbReference type="GO" id="GO:0003746">
    <property type="term" value="F:translation elongation factor activity"/>
    <property type="evidence" value="ECO:0007669"/>
    <property type="project" value="UniProtKB-KW"/>
</dbReference>
<feature type="domain" description="Translation elongation factor EF1B beta/delta subunit guanine nucleotide exchange" evidence="6">
    <location>
        <begin position="205"/>
        <end position="291"/>
    </location>
</feature>
<evidence type="ECO:0000313" key="9">
    <source>
        <dbReference type="Proteomes" id="UP000261620"/>
    </source>
</evidence>
<dbReference type="GO" id="GO:0005829">
    <property type="term" value="C:cytosol"/>
    <property type="evidence" value="ECO:0007669"/>
    <property type="project" value="TreeGrafter"/>
</dbReference>
<name>A0A3Q3X7U4_MOLML</name>
<keyword evidence="2 4" id="KW-0251">Elongation factor</keyword>
<comment type="similarity">
    <text evidence="1 4">Belongs to the EF-1-beta/EF-1-delta family.</text>
</comment>
<dbReference type="FunFam" id="3.30.70.60:FF:000001">
    <property type="entry name" value="Elongation factor 1-beta 1 like"/>
    <property type="match status" value="1"/>
</dbReference>
<dbReference type="SMART" id="SM01182">
    <property type="entry name" value="EF-1_beta_acid"/>
    <property type="match status" value="1"/>
</dbReference>
<dbReference type="AlphaFoldDB" id="A0A3Q3X7U4"/>
<proteinExistence type="inferred from homology"/>
<evidence type="ECO:0000256" key="1">
    <source>
        <dbReference type="ARBA" id="ARBA00007411"/>
    </source>
</evidence>
<dbReference type="GO" id="GO:0005853">
    <property type="term" value="C:eukaryotic translation elongation factor 1 complex"/>
    <property type="evidence" value="ECO:0007669"/>
    <property type="project" value="InterPro"/>
</dbReference>
<dbReference type="InterPro" id="IPR036219">
    <property type="entry name" value="eEF-1beta-like_sf"/>
</dbReference>
<keyword evidence="9" id="KW-1185">Reference proteome</keyword>
<organism evidence="8 9">
    <name type="scientific">Mola mola</name>
    <name type="common">Ocean sunfish</name>
    <name type="synonym">Tetraodon mola</name>
    <dbReference type="NCBI Taxonomy" id="94237"/>
    <lineage>
        <taxon>Eukaryota</taxon>
        <taxon>Metazoa</taxon>
        <taxon>Chordata</taxon>
        <taxon>Craniata</taxon>
        <taxon>Vertebrata</taxon>
        <taxon>Euteleostomi</taxon>
        <taxon>Actinopterygii</taxon>
        <taxon>Neopterygii</taxon>
        <taxon>Teleostei</taxon>
        <taxon>Neoteleostei</taxon>
        <taxon>Acanthomorphata</taxon>
        <taxon>Eupercaria</taxon>
        <taxon>Tetraodontiformes</taxon>
        <taxon>Molidae</taxon>
        <taxon>Mola</taxon>
    </lineage>
</organism>
<dbReference type="InterPro" id="IPR049720">
    <property type="entry name" value="EF1B_bsu/dsu"/>
</dbReference>
<keyword evidence="3 4" id="KW-0648">Protein biosynthesis</keyword>
<reference evidence="8" key="1">
    <citation type="submission" date="2025-08" db="UniProtKB">
        <authorList>
            <consortium name="Ensembl"/>
        </authorList>
    </citation>
    <scope>IDENTIFICATION</scope>
</reference>
<feature type="compositionally biased region" description="Polar residues" evidence="5">
    <location>
        <begin position="140"/>
        <end position="153"/>
    </location>
</feature>
<evidence type="ECO:0000256" key="3">
    <source>
        <dbReference type="ARBA" id="ARBA00022917"/>
    </source>
</evidence>
<feature type="domain" description="Elongation factor 1 beta central acidic region eukaryote" evidence="7">
    <location>
        <begin position="172"/>
        <end position="196"/>
    </location>
</feature>
<dbReference type="Pfam" id="PF00736">
    <property type="entry name" value="EF1_GNE"/>
    <property type="match status" value="1"/>
</dbReference>
<evidence type="ECO:0000259" key="6">
    <source>
        <dbReference type="SMART" id="SM00888"/>
    </source>
</evidence>
<dbReference type="SMART" id="SM00888">
    <property type="entry name" value="EF1_GNE"/>
    <property type="match status" value="1"/>
</dbReference>
<evidence type="ECO:0000256" key="5">
    <source>
        <dbReference type="SAM" id="MobiDB-lite"/>
    </source>
</evidence>
<dbReference type="Gene3D" id="3.30.70.60">
    <property type="match status" value="1"/>
</dbReference>
<dbReference type="Proteomes" id="UP000261620">
    <property type="component" value="Unplaced"/>
</dbReference>
<feature type="compositionally biased region" description="Acidic residues" evidence="5">
    <location>
        <begin position="158"/>
        <end position="176"/>
    </location>
</feature>
<reference evidence="8" key="2">
    <citation type="submission" date="2025-09" db="UniProtKB">
        <authorList>
            <consortium name="Ensembl"/>
        </authorList>
    </citation>
    <scope>IDENTIFICATION</scope>
</reference>
<feature type="region of interest" description="Disordered" evidence="5">
    <location>
        <begin position="129"/>
        <end position="176"/>
    </location>
</feature>
<dbReference type="InterPro" id="IPR018940">
    <property type="entry name" value="EF-1_beta_acid_region_euk"/>
</dbReference>
<dbReference type="InterPro" id="IPR014038">
    <property type="entry name" value="EF1B_bsu/dsu_GNE"/>
</dbReference>
<evidence type="ECO:0000313" key="8">
    <source>
        <dbReference type="Ensembl" id="ENSMMOP00000021534.1"/>
    </source>
</evidence>
<protein>
    <submittedName>
        <fullName evidence="8">Uncharacterized protein</fullName>
    </submittedName>
</protein>
<dbReference type="InterPro" id="IPR001326">
    <property type="entry name" value="Transl_elong_EF1B_B/D_CS"/>
</dbReference>
<accession>A0A3Q3X7U4</accession>
<dbReference type="CDD" id="cd00292">
    <property type="entry name" value="EF1B"/>
    <property type="match status" value="1"/>
</dbReference>
<dbReference type="Ensembl" id="ENSMMOT00000021891.1">
    <property type="protein sequence ID" value="ENSMMOP00000021534.1"/>
    <property type="gene ID" value="ENSMMOG00000015644.1"/>
</dbReference>
<evidence type="ECO:0000256" key="4">
    <source>
        <dbReference type="RuleBase" id="RU003791"/>
    </source>
</evidence>
<evidence type="ECO:0000259" key="7">
    <source>
        <dbReference type="SMART" id="SM01182"/>
    </source>
</evidence>
<dbReference type="PROSITE" id="PS00824">
    <property type="entry name" value="EF1BD_1"/>
    <property type="match status" value="1"/>
</dbReference>
<evidence type="ECO:0000256" key="2">
    <source>
        <dbReference type="ARBA" id="ARBA00022768"/>
    </source>
</evidence>
<dbReference type="STRING" id="94237.ENSMMOP00000021534"/>
<dbReference type="GO" id="GO:0005085">
    <property type="term" value="F:guanyl-nucleotide exchange factor activity"/>
    <property type="evidence" value="ECO:0007669"/>
    <property type="project" value="TreeGrafter"/>
</dbReference>
<dbReference type="PROSITE" id="PS00825">
    <property type="entry name" value="EF1BD_2"/>
    <property type="match status" value="1"/>
</dbReference>
<dbReference type="PANTHER" id="PTHR11595:SF86">
    <property type="entry name" value="ELONGATION FACTOR 1-DELTA ISOFORM X1"/>
    <property type="match status" value="1"/>
</dbReference>
<dbReference type="PANTHER" id="PTHR11595">
    <property type="entry name" value="EF-HAND AND COILED-COIL DOMAIN-CONTAINING FAMILY MEMBER"/>
    <property type="match status" value="1"/>
</dbReference>
<dbReference type="InterPro" id="IPR014717">
    <property type="entry name" value="Transl_elong_EF1B/ribsomal_bS6"/>
</dbReference>
<sequence length="291" mass="32302">MCSVDFLAQEKIWFDKLRFDEAEKRFYEWMNGSSQQTQDVGANTILQDIARARENIQKSLAGLKTTLCNRGSGQPSVNQHSSSGADQGELVSRMKSLELENQSLHKVVDGLRAALSKLEGRVAVLEKFPASTTPAPTPSVPHTNGTTSQQKSSAPVKEEEEEDDDDDDDLDLFGSDDDEEAEKLKEQRLKAYAEKKAKKPTLIAKSSILLDVKPWDDETDMVKLEECVRSVQADGLLWGTSKLVPVGYGIKKLQIACVVEDDKVGTDMLEEEITKFEDFVQSVDVAAFNKI</sequence>
<dbReference type="Pfam" id="PF10587">
    <property type="entry name" value="EF-1_beta_acid"/>
    <property type="match status" value="1"/>
</dbReference>
<dbReference type="SUPFAM" id="SSF54984">
    <property type="entry name" value="eEF-1beta-like"/>
    <property type="match status" value="1"/>
</dbReference>